<dbReference type="InterPro" id="IPR007314">
    <property type="entry name" value="Cofac_haem-bd_dom"/>
</dbReference>
<proteinExistence type="predicted"/>
<protein>
    <recommendedName>
        <fullName evidence="3">Haem-binding uptake Tiki superfamily ChaN domain-containing protein</fullName>
    </recommendedName>
</protein>
<feature type="signal peptide" evidence="2">
    <location>
        <begin position="1"/>
        <end position="24"/>
    </location>
</feature>
<evidence type="ECO:0000256" key="2">
    <source>
        <dbReference type="SAM" id="SignalP"/>
    </source>
</evidence>
<evidence type="ECO:0000259" key="3">
    <source>
        <dbReference type="Pfam" id="PF04187"/>
    </source>
</evidence>
<sequence length="508" mass="54991">MPSVLSSISSLLLVVASCRQSVEAFSASSNRRQLVSHQICNSALFASRDDGNNSNEDDNSRPIQNNNSQINRREALRSALTGAALATSSTLITQPSTANALSLPNPFAPAYTQSNNGRYIPGKRCTAYLVDTTIPPSLIPYRASREAAILKNLGMGYGTSKAPFIEDDITLNNMMNKAVFGSISAVNNAVGGEGADLARNGENYQSFIFLGANFDDTFTAAAAGEEGGDAQLAVGLLEDICKPKERIGNTAIGLSFCPQGCQELLDQYVNGGSESALLEGLKGKGVDEQLTMAHLPILRFAQKKRFPLLALAPESQDLDTVRKGGLQSLDPEKREAYVADAQGFIALTQDPRFKLYTEKSLFKDFRPSSAAVASDEAAAKAEQGNYFAEKILVHEACATCISKWAASRPDALVVTIAPIPDVRFLGGINGRVPRISQFLNKDSLVDDEAVTTILLNPNAKETLSESKWLRLEIGTSPRNWAYQTKVADYLWFSSMPKVNMLPRMMNEQ</sequence>
<name>A0A7S2LZT7_9STRA</name>
<feature type="domain" description="Haem-binding uptake Tiki superfamily ChaN" evidence="3">
    <location>
        <begin position="233"/>
        <end position="360"/>
    </location>
</feature>
<organism evidence="4">
    <name type="scientific">Skeletonema marinoi</name>
    <dbReference type="NCBI Taxonomy" id="267567"/>
    <lineage>
        <taxon>Eukaryota</taxon>
        <taxon>Sar</taxon>
        <taxon>Stramenopiles</taxon>
        <taxon>Ochrophyta</taxon>
        <taxon>Bacillariophyta</taxon>
        <taxon>Coscinodiscophyceae</taxon>
        <taxon>Thalassiosirophycidae</taxon>
        <taxon>Thalassiosirales</taxon>
        <taxon>Skeletonemataceae</taxon>
        <taxon>Skeletonema</taxon>
        <taxon>Skeletonema marinoi-dohrnii complex</taxon>
    </lineage>
</organism>
<dbReference type="AlphaFoldDB" id="A0A7S2LZT7"/>
<feature type="chain" id="PRO_5030565351" description="Haem-binding uptake Tiki superfamily ChaN domain-containing protein" evidence="2">
    <location>
        <begin position="25"/>
        <end position="508"/>
    </location>
</feature>
<accession>A0A7S2LZT7</accession>
<keyword evidence="2" id="KW-0732">Signal</keyword>
<gene>
    <name evidence="4" type="ORF">SMAR0320_LOCUS17118</name>
</gene>
<evidence type="ECO:0000313" key="4">
    <source>
        <dbReference type="EMBL" id="CAD9619286.1"/>
    </source>
</evidence>
<dbReference type="EMBL" id="HBGZ01024140">
    <property type="protein sequence ID" value="CAD9619286.1"/>
    <property type="molecule type" value="Transcribed_RNA"/>
</dbReference>
<dbReference type="Pfam" id="PF04187">
    <property type="entry name" value="Cofac_haem_bdg"/>
    <property type="match status" value="1"/>
</dbReference>
<reference evidence="4" key="1">
    <citation type="submission" date="2021-01" db="EMBL/GenBank/DDBJ databases">
        <authorList>
            <person name="Corre E."/>
            <person name="Pelletier E."/>
            <person name="Niang G."/>
            <person name="Scheremetjew M."/>
            <person name="Finn R."/>
            <person name="Kale V."/>
            <person name="Holt S."/>
            <person name="Cochrane G."/>
            <person name="Meng A."/>
            <person name="Brown T."/>
            <person name="Cohen L."/>
        </authorList>
    </citation>
    <scope>NUCLEOTIDE SEQUENCE</scope>
    <source>
        <strain evidence="4">SM1012Den-03</strain>
    </source>
</reference>
<dbReference type="SUPFAM" id="SSF159501">
    <property type="entry name" value="EreA/ChaN-like"/>
    <property type="match status" value="1"/>
</dbReference>
<evidence type="ECO:0000256" key="1">
    <source>
        <dbReference type="SAM" id="MobiDB-lite"/>
    </source>
</evidence>
<feature type="region of interest" description="Disordered" evidence="1">
    <location>
        <begin position="46"/>
        <end position="69"/>
    </location>
</feature>